<name>A0A0D7BKP8_9AGAR</name>
<evidence type="ECO:0000313" key="3">
    <source>
        <dbReference type="Proteomes" id="UP000054007"/>
    </source>
</evidence>
<organism evidence="2 3">
    <name type="scientific">Cylindrobasidium torrendii FP15055 ss-10</name>
    <dbReference type="NCBI Taxonomy" id="1314674"/>
    <lineage>
        <taxon>Eukaryota</taxon>
        <taxon>Fungi</taxon>
        <taxon>Dikarya</taxon>
        <taxon>Basidiomycota</taxon>
        <taxon>Agaricomycotina</taxon>
        <taxon>Agaricomycetes</taxon>
        <taxon>Agaricomycetidae</taxon>
        <taxon>Agaricales</taxon>
        <taxon>Marasmiineae</taxon>
        <taxon>Physalacriaceae</taxon>
        <taxon>Cylindrobasidium</taxon>
    </lineage>
</organism>
<dbReference type="Gene3D" id="3.90.640.60">
    <property type="match status" value="1"/>
</dbReference>
<sequence length="486" mass="52836">MAFRDSTVVIIETGRDIIRAGLGLHELLKTPAFQIQARVGLRESIANGARTSLAPSGSRAASQAPPSAGPGDYLVGSHLDDALAAGQDITVYWPFREGNITEWAQAEALWKYILFNLLRLRRAQNESPVLLSIHPGQSRTTYERICQIFFERLNVAGLGVVERPIAQIYAANSLNGVVVDIGTDHTDITPISDGTIVRSARTSTPLGVSHCEAYLAHLLRTNQAVMASLSPPDAPLPESVLQKTLLDLARLIWRSGEVKVPSTGETSVAEDDEGVIDIAATVVAGKAKDVIESGLKKKANAKASAAELARAREIEQLDLKVFEFAGKSITIGKERHRFYHPLFDPSLLSVLPTGAPDVWALQDSVGYAVNMADIDQRQGIWGGLFVTGEVTQFVLGLGDALQSRLVNYMIHPETQTEVQAKTVRVLHRPEYYPEYRETGDGFAAFLGTSITAKIIFNDNTSRNYVSKGEYAVKGPHAIIEFSPALL</sequence>
<dbReference type="OrthoDB" id="74201at2759"/>
<dbReference type="EMBL" id="KN880463">
    <property type="protein sequence ID" value="KIY70785.1"/>
    <property type="molecule type" value="Genomic_DNA"/>
</dbReference>
<protein>
    <submittedName>
        <fullName evidence="2">Actin-related protein</fullName>
    </submittedName>
</protein>
<dbReference type="Pfam" id="PF00022">
    <property type="entry name" value="Actin"/>
    <property type="match status" value="1"/>
</dbReference>
<dbReference type="CDD" id="cd10208">
    <property type="entry name" value="ASKHA_NBD_ScArp9-like"/>
    <property type="match status" value="1"/>
</dbReference>
<evidence type="ECO:0000256" key="1">
    <source>
        <dbReference type="RuleBase" id="RU000487"/>
    </source>
</evidence>
<dbReference type="SUPFAM" id="SSF53067">
    <property type="entry name" value="Actin-like ATPase domain"/>
    <property type="match status" value="2"/>
</dbReference>
<dbReference type="Gene3D" id="3.30.420.40">
    <property type="match status" value="3"/>
</dbReference>
<dbReference type="InterPro" id="IPR043129">
    <property type="entry name" value="ATPase_NBD"/>
</dbReference>
<keyword evidence="3" id="KW-1185">Reference proteome</keyword>
<gene>
    <name evidence="2" type="ORF">CYLTODRAFT_391532</name>
</gene>
<comment type="similarity">
    <text evidence="1">Belongs to the actin family.</text>
</comment>
<dbReference type="InterPro" id="IPR004000">
    <property type="entry name" value="Actin"/>
</dbReference>
<dbReference type="STRING" id="1314674.A0A0D7BKP8"/>
<proteinExistence type="inferred from homology"/>
<dbReference type="PANTHER" id="PTHR11937">
    <property type="entry name" value="ACTIN"/>
    <property type="match status" value="1"/>
</dbReference>
<dbReference type="AlphaFoldDB" id="A0A0D7BKP8"/>
<accession>A0A0D7BKP8</accession>
<dbReference type="Proteomes" id="UP000054007">
    <property type="component" value="Unassembled WGS sequence"/>
</dbReference>
<dbReference type="SMART" id="SM00268">
    <property type="entry name" value="ACTIN"/>
    <property type="match status" value="1"/>
</dbReference>
<reference evidence="2 3" key="1">
    <citation type="journal article" date="2015" name="Fungal Genet. Biol.">
        <title>Evolution of novel wood decay mechanisms in Agaricales revealed by the genome sequences of Fistulina hepatica and Cylindrobasidium torrendii.</title>
        <authorList>
            <person name="Floudas D."/>
            <person name="Held B.W."/>
            <person name="Riley R."/>
            <person name="Nagy L.G."/>
            <person name="Koehler G."/>
            <person name="Ransdell A.S."/>
            <person name="Younus H."/>
            <person name="Chow J."/>
            <person name="Chiniquy J."/>
            <person name="Lipzen A."/>
            <person name="Tritt A."/>
            <person name="Sun H."/>
            <person name="Haridas S."/>
            <person name="LaButti K."/>
            <person name="Ohm R.A."/>
            <person name="Kues U."/>
            <person name="Blanchette R.A."/>
            <person name="Grigoriev I.V."/>
            <person name="Minto R.E."/>
            <person name="Hibbett D.S."/>
        </authorList>
    </citation>
    <scope>NUCLEOTIDE SEQUENCE [LARGE SCALE GENOMIC DNA]</scope>
    <source>
        <strain evidence="2 3">FP15055 ss-10</strain>
    </source>
</reference>
<evidence type="ECO:0000313" key="2">
    <source>
        <dbReference type="EMBL" id="KIY70785.1"/>
    </source>
</evidence>